<evidence type="ECO:0000256" key="1">
    <source>
        <dbReference type="SAM" id="SignalP"/>
    </source>
</evidence>
<comment type="caution">
    <text evidence="2">The sequence shown here is derived from an EMBL/GenBank/DDBJ whole genome shotgun (WGS) entry which is preliminary data.</text>
</comment>
<feature type="signal peptide" evidence="1">
    <location>
        <begin position="1"/>
        <end position="24"/>
    </location>
</feature>
<dbReference type="OrthoDB" id="1488726at2"/>
<dbReference type="EMBL" id="SEWE01000005">
    <property type="protein sequence ID" value="RYU82823.1"/>
    <property type="molecule type" value="Genomic_DNA"/>
</dbReference>
<proteinExistence type="predicted"/>
<dbReference type="Proteomes" id="UP000294155">
    <property type="component" value="Unassembled WGS sequence"/>
</dbReference>
<evidence type="ECO:0000313" key="3">
    <source>
        <dbReference type="Proteomes" id="UP000294155"/>
    </source>
</evidence>
<accession>A0A4V1ZB44</accession>
<dbReference type="AlphaFoldDB" id="A0A4V1ZB44"/>
<reference evidence="2 3" key="1">
    <citation type="submission" date="2019-02" db="EMBL/GenBank/DDBJ databases">
        <title>Bacterial novel species isolated from soil.</title>
        <authorList>
            <person name="Jung H.-Y."/>
        </authorList>
    </citation>
    <scope>NUCLEOTIDE SEQUENCE [LARGE SCALE GENOMIC DNA]</scope>
    <source>
        <strain evidence="2 3">1-3-3-3</strain>
    </source>
</reference>
<name>A0A4V1ZB44_9BACT</name>
<organism evidence="2 3">
    <name type="scientific">Hymenobacter persicinus</name>
    <dbReference type="NCBI Taxonomy" id="2025506"/>
    <lineage>
        <taxon>Bacteria</taxon>
        <taxon>Pseudomonadati</taxon>
        <taxon>Bacteroidota</taxon>
        <taxon>Cytophagia</taxon>
        <taxon>Cytophagales</taxon>
        <taxon>Hymenobacteraceae</taxon>
        <taxon>Hymenobacter</taxon>
    </lineage>
</organism>
<dbReference type="PROSITE" id="PS51257">
    <property type="entry name" value="PROKAR_LIPOPROTEIN"/>
    <property type="match status" value="1"/>
</dbReference>
<evidence type="ECO:0000313" key="2">
    <source>
        <dbReference type="EMBL" id="RYU82823.1"/>
    </source>
</evidence>
<sequence length="320" mass="33942">MNKFLVTGLLLVSGLLTACQFDSATVVCEDGTTPGPVLPVPATLQQLYTQLGAPVQTLTYDPSRANTFTGTKGTIVTIPANAFVRNGQLVTAPVQLAFREIFSRADMVLSSMPTVSNGRLLESAGEVYLRAAQDTSIRLSQGATIRLQTPTPANVASRDSMRLFAGPTGTGAACFNWTLNTDPGSYLTPNSNGYTITVGSVLYNSGVGWFNCDRFYSSPNPQSITVNVTGNNIDPEKNTMVFAVFRTFNGSLRICDFTAPGTFRSGGVPLGTPVSVAVIRTDGGKLYYGRQDGTVQANSPFTPTLKETTPAALVADLNLL</sequence>
<feature type="chain" id="PRO_5020929694" evidence="1">
    <location>
        <begin position="25"/>
        <end position="320"/>
    </location>
</feature>
<protein>
    <submittedName>
        <fullName evidence="2">Uncharacterized protein</fullName>
    </submittedName>
</protein>
<keyword evidence="3" id="KW-1185">Reference proteome</keyword>
<keyword evidence="1" id="KW-0732">Signal</keyword>
<dbReference type="RefSeq" id="WP_129919805.1">
    <property type="nucleotide sequence ID" value="NZ_SEWE01000005.1"/>
</dbReference>
<gene>
    <name evidence="2" type="ORF">EWM57_03810</name>
</gene>